<sequence length="175" mass="18773">MAGRGDVTVAGGQWVAGPESPARIEGVALIPEDGGSRIRVRYRVRYEDKKLRDGAKNLNRDFVSLGEYAGTKRRALALVGIEIEIDEPYADYEITARALFLGSQVVEKVGSSVQLLGPTGREPLIGLSVAVTPAWAARANGSHQGLMKSSSPADDRSIRPVQGSRVKVFRSSPTV</sequence>
<dbReference type="AlphaFoldDB" id="A0A418UZD6"/>
<accession>A0A418UZD6</accession>
<reference evidence="1 2" key="1">
    <citation type="submission" date="2018-09" db="EMBL/GenBank/DDBJ databases">
        <title>Draft genome sequence of Rhodopseudomonas palustris 2.1.18.</title>
        <authorList>
            <person name="Robertson S.L."/>
            <person name="Meyer T.E."/>
            <person name="Kyndt J.A."/>
        </authorList>
    </citation>
    <scope>NUCLEOTIDE SEQUENCE [LARGE SCALE GENOMIC DNA]</scope>
    <source>
        <strain evidence="1 2">2.1.18</strain>
    </source>
</reference>
<name>A0A418UZD6_RHOPL</name>
<comment type="caution">
    <text evidence="1">The sequence shown here is derived from an EMBL/GenBank/DDBJ whole genome shotgun (WGS) entry which is preliminary data.</text>
</comment>
<dbReference type="Proteomes" id="UP000285523">
    <property type="component" value="Unassembled WGS sequence"/>
</dbReference>
<dbReference type="EMBL" id="QYYD01000026">
    <property type="protein sequence ID" value="RJF68726.1"/>
    <property type="molecule type" value="Genomic_DNA"/>
</dbReference>
<evidence type="ECO:0000313" key="1">
    <source>
        <dbReference type="EMBL" id="RJF68726.1"/>
    </source>
</evidence>
<evidence type="ECO:0000313" key="2">
    <source>
        <dbReference type="Proteomes" id="UP000285523"/>
    </source>
</evidence>
<organism evidence="1 2">
    <name type="scientific">Rhodopseudomonas palustris</name>
    <dbReference type="NCBI Taxonomy" id="1076"/>
    <lineage>
        <taxon>Bacteria</taxon>
        <taxon>Pseudomonadati</taxon>
        <taxon>Pseudomonadota</taxon>
        <taxon>Alphaproteobacteria</taxon>
        <taxon>Hyphomicrobiales</taxon>
        <taxon>Nitrobacteraceae</taxon>
        <taxon>Rhodopseudomonas</taxon>
    </lineage>
</organism>
<protein>
    <submittedName>
        <fullName evidence="1">Uncharacterized protein</fullName>
    </submittedName>
</protein>
<gene>
    <name evidence="1" type="ORF">D4Q52_21335</name>
</gene>
<proteinExistence type="predicted"/>